<evidence type="ECO:0000313" key="2">
    <source>
        <dbReference type="EMBL" id="KAG7439312.1"/>
    </source>
</evidence>
<proteinExistence type="predicted"/>
<reference evidence="2" key="1">
    <citation type="submission" date="2020-11" db="EMBL/GenBank/DDBJ databases">
        <title>Adaptations for nitrogen fixation in a non-lichenized fungal sporocarp promotes dispersal by wood-feeding termites.</title>
        <authorList>
            <consortium name="DOE Joint Genome Institute"/>
            <person name="Koch R.A."/>
            <person name="Yoon G."/>
            <person name="Arayal U."/>
            <person name="Lail K."/>
            <person name="Amirebrahimi M."/>
            <person name="Labutti K."/>
            <person name="Lipzen A."/>
            <person name="Riley R."/>
            <person name="Barry K."/>
            <person name="Henrissat B."/>
            <person name="Grigoriev I.V."/>
            <person name="Herr J.R."/>
            <person name="Aime M.C."/>
        </authorList>
    </citation>
    <scope>NUCLEOTIDE SEQUENCE</scope>
    <source>
        <strain evidence="2">MCA 3950</strain>
    </source>
</reference>
<keyword evidence="3" id="KW-1185">Reference proteome</keyword>
<dbReference type="GeneID" id="66100452"/>
<dbReference type="OrthoDB" id="2885537at2759"/>
<dbReference type="EMBL" id="MU250601">
    <property type="protein sequence ID" value="KAG7439312.1"/>
    <property type="molecule type" value="Genomic_DNA"/>
</dbReference>
<dbReference type="RefSeq" id="XP_043032812.1">
    <property type="nucleotide sequence ID" value="XM_043178165.1"/>
</dbReference>
<name>A0A9P8ALY2_9AGAR</name>
<protein>
    <submittedName>
        <fullName evidence="2">Uncharacterized protein</fullName>
    </submittedName>
</protein>
<sequence>MPGRSSNNGAASLGLSSHSNICGTDKRPMSLRFQEGLDDFDDDELIMTTIRLVECFNVLAKSVETQVKLRRHQRQLFGKNISQSEIMSMLFICHGCRGLDLVREPVAICQCGEFWCTQLCLDVCFRIHFAEGPCLQHGFTDYYPRIDQEIVYQDPRRTRIRGLLFHQRSTPSSRSHFHRLKIKAKGSAPTEITLTFIFRNGTYGEIVDYMPQLDDFFSRDKLACRRVVERGDDPPFELWYPKNQMCLAMDPDSVNNTIVNLTGSREPTKLWYGPVVGLILEKDTYQKKFLEVTMTTFFLQRQHNIFKYRMPTDEEDVDATKCHSHIPPSRSREREERNVGMPLFPNAKLFVSKLMSRSGACGVTQWSWERFQSRVPPHTTSIPMSSIVILSRCPDERRSFYEREFVPPKEQRSQPVEQEFVVTNGEDDDQLFFSFEKLAHT</sequence>
<gene>
    <name evidence="2" type="ORF">BT62DRAFT_1014126</name>
</gene>
<organism evidence="2 3">
    <name type="scientific">Guyanagaster necrorhizus</name>
    <dbReference type="NCBI Taxonomy" id="856835"/>
    <lineage>
        <taxon>Eukaryota</taxon>
        <taxon>Fungi</taxon>
        <taxon>Dikarya</taxon>
        <taxon>Basidiomycota</taxon>
        <taxon>Agaricomycotina</taxon>
        <taxon>Agaricomycetes</taxon>
        <taxon>Agaricomycetidae</taxon>
        <taxon>Agaricales</taxon>
        <taxon>Marasmiineae</taxon>
        <taxon>Physalacriaceae</taxon>
        <taxon>Guyanagaster</taxon>
    </lineage>
</organism>
<dbReference type="AlphaFoldDB" id="A0A9P8ALY2"/>
<evidence type="ECO:0000256" key="1">
    <source>
        <dbReference type="SAM" id="MobiDB-lite"/>
    </source>
</evidence>
<accession>A0A9P8ALY2</accession>
<feature type="region of interest" description="Disordered" evidence="1">
    <location>
        <begin position="318"/>
        <end position="337"/>
    </location>
</feature>
<comment type="caution">
    <text evidence="2">The sequence shown here is derived from an EMBL/GenBank/DDBJ whole genome shotgun (WGS) entry which is preliminary data.</text>
</comment>
<dbReference type="Proteomes" id="UP000812287">
    <property type="component" value="Unassembled WGS sequence"/>
</dbReference>
<evidence type="ECO:0000313" key="3">
    <source>
        <dbReference type="Proteomes" id="UP000812287"/>
    </source>
</evidence>